<organism evidence="7 8">
    <name type="scientific">Inquilinus ginsengisoli</name>
    <dbReference type="NCBI Taxonomy" id="363840"/>
    <lineage>
        <taxon>Bacteria</taxon>
        <taxon>Pseudomonadati</taxon>
        <taxon>Pseudomonadota</taxon>
        <taxon>Alphaproteobacteria</taxon>
        <taxon>Rhodospirillales</taxon>
        <taxon>Rhodospirillaceae</taxon>
        <taxon>Inquilinus</taxon>
    </lineage>
</organism>
<dbReference type="InterPro" id="IPR000843">
    <property type="entry name" value="HTH_LacI"/>
</dbReference>
<keyword evidence="2" id="KW-0805">Transcription regulation</keyword>
<evidence type="ECO:0000256" key="3">
    <source>
        <dbReference type="ARBA" id="ARBA00023125"/>
    </source>
</evidence>
<dbReference type="RefSeq" id="WP_309799792.1">
    <property type="nucleotide sequence ID" value="NZ_JAVDPW010000011.1"/>
</dbReference>
<feature type="compositionally biased region" description="Basic residues" evidence="5">
    <location>
        <begin position="345"/>
        <end position="354"/>
    </location>
</feature>
<dbReference type="GO" id="GO:0003677">
    <property type="term" value="F:DNA binding"/>
    <property type="evidence" value="ECO:0007669"/>
    <property type="project" value="UniProtKB-KW"/>
</dbReference>
<sequence>MAKGGRLTQRDIARLAGVSQATVSLALNRRGDSSARIPEETRRRVLQVILDTGYVADPVARQLAGRRNQLLGVFTYEMVFPTGQADFYMPFMLGIEATAERLGLDLLLFTSAPVIEGRRRIFHENNRLRLADGCILLGRTLDRDELTRLVGDRYPFVAIGRRDDAGGPVPYVGADYATATVALVRRAVALGHRRLAYVGFGRGAESSDDRWAGFSRAVAETGLQAMHEPSQGRDPVELLEALLAAGVTAALVEDLADAAALEQAGRQRGLSIPRDLSLAALGNPTRPTASDVAFTSFRIPREEMGAQAVEVLTLVMDGKPEGRQRLLPCEPVEGDTLGPAPGGRRTGKSKGPRS</sequence>
<dbReference type="InterPro" id="IPR046335">
    <property type="entry name" value="LacI/GalR-like_sensor"/>
</dbReference>
<feature type="region of interest" description="Disordered" evidence="5">
    <location>
        <begin position="322"/>
        <end position="354"/>
    </location>
</feature>
<proteinExistence type="predicted"/>
<evidence type="ECO:0000313" key="8">
    <source>
        <dbReference type="Proteomes" id="UP001262410"/>
    </source>
</evidence>
<dbReference type="Gene3D" id="3.40.50.2300">
    <property type="match status" value="2"/>
</dbReference>
<keyword evidence="4" id="KW-0804">Transcription</keyword>
<keyword evidence="8" id="KW-1185">Reference proteome</keyword>
<dbReference type="PANTHER" id="PTHR30146:SF148">
    <property type="entry name" value="HTH-TYPE TRANSCRIPTIONAL REPRESSOR PURR-RELATED"/>
    <property type="match status" value="1"/>
</dbReference>
<evidence type="ECO:0000256" key="5">
    <source>
        <dbReference type="SAM" id="MobiDB-lite"/>
    </source>
</evidence>
<comment type="caution">
    <text evidence="7">The sequence shown here is derived from an EMBL/GenBank/DDBJ whole genome shotgun (WGS) entry which is preliminary data.</text>
</comment>
<gene>
    <name evidence="7" type="ORF">E9232_005662</name>
</gene>
<dbReference type="SMART" id="SM00354">
    <property type="entry name" value="HTH_LACI"/>
    <property type="match status" value="1"/>
</dbReference>
<dbReference type="PROSITE" id="PS50932">
    <property type="entry name" value="HTH_LACI_2"/>
    <property type="match status" value="1"/>
</dbReference>
<evidence type="ECO:0000256" key="1">
    <source>
        <dbReference type="ARBA" id="ARBA00022491"/>
    </source>
</evidence>
<dbReference type="CDD" id="cd01392">
    <property type="entry name" value="HTH_LacI"/>
    <property type="match status" value="1"/>
</dbReference>
<dbReference type="EMBL" id="JAVDPW010000011">
    <property type="protein sequence ID" value="MDR6293112.1"/>
    <property type="molecule type" value="Genomic_DNA"/>
</dbReference>
<evidence type="ECO:0000256" key="2">
    <source>
        <dbReference type="ARBA" id="ARBA00023015"/>
    </source>
</evidence>
<accession>A0ABU1JXV2</accession>
<evidence type="ECO:0000256" key="4">
    <source>
        <dbReference type="ARBA" id="ARBA00023163"/>
    </source>
</evidence>
<dbReference type="Gene3D" id="1.10.260.40">
    <property type="entry name" value="lambda repressor-like DNA-binding domains"/>
    <property type="match status" value="1"/>
</dbReference>
<protein>
    <submittedName>
        <fullName evidence="7">DNA-binding LacI/PurR family transcriptional regulator</fullName>
    </submittedName>
</protein>
<keyword evidence="1" id="KW-0678">Repressor</keyword>
<reference evidence="7 8" key="1">
    <citation type="submission" date="2023-07" db="EMBL/GenBank/DDBJ databases">
        <title>Sorghum-associated microbial communities from plants grown in Nebraska, USA.</title>
        <authorList>
            <person name="Schachtman D."/>
        </authorList>
    </citation>
    <scope>NUCLEOTIDE SEQUENCE [LARGE SCALE GENOMIC DNA]</scope>
    <source>
        <strain evidence="7 8">584</strain>
    </source>
</reference>
<dbReference type="SUPFAM" id="SSF53822">
    <property type="entry name" value="Periplasmic binding protein-like I"/>
    <property type="match status" value="1"/>
</dbReference>
<dbReference type="PANTHER" id="PTHR30146">
    <property type="entry name" value="LACI-RELATED TRANSCRIPTIONAL REPRESSOR"/>
    <property type="match status" value="1"/>
</dbReference>
<name>A0ABU1JXV2_9PROT</name>
<dbReference type="SUPFAM" id="SSF47413">
    <property type="entry name" value="lambda repressor-like DNA-binding domains"/>
    <property type="match status" value="1"/>
</dbReference>
<feature type="domain" description="HTH lacI-type" evidence="6">
    <location>
        <begin position="7"/>
        <end position="65"/>
    </location>
</feature>
<keyword evidence="3 7" id="KW-0238">DNA-binding</keyword>
<dbReference type="InterPro" id="IPR010982">
    <property type="entry name" value="Lambda_DNA-bd_dom_sf"/>
</dbReference>
<dbReference type="CDD" id="cd06267">
    <property type="entry name" value="PBP1_LacI_sugar_binding-like"/>
    <property type="match status" value="1"/>
</dbReference>
<evidence type="ECO:0000313" key="7">
    <source>
        <dbReference type="EMBL" id="MDR6293112.1"/>
    </source>
</evidence>
<evidence type="ECO:0000259" key="6">
    <source>
        <dbReference type="PROSITE" id="PS50932"/>
    </source>
</evidence>
<dbReference type="Pfam" id="PF00356">
    <property type="entry name" value="LacI"/>
    <property type="match status" value="1"/>
</dbReference>
<dbReference type="InterPro" id="IPR028082">
    <property type="entry name" value="Peripla_BP_I"/>
</dbReference>
<dbReference type="Pfam" id="PF13377">
    <property type="entry name" value="Peripla_BP_3"/>
    <property type="match status" value="1"/>
</dbReference>
<dbReference type="Proteomes" id="UP001262410">
    <property type="component" value="Unassembled WGS sequence"/>
</dbReference>